<evidence type="ECO:0000313" key="2">
    <source>
        <dbReference type="EMBL" id="CAI9740542.1"/>
    </source>
</evidence>
<name>A0AA36FK22_OCTVU</name>
<evidence type="ECO:0000313" key="3">
    <source>
        <dbReference type="Proteomes" id="UP001162480"/>
    </source>
</evidence>
<dbReference type="Proteomes" id="UP001162480">
    <property type="component" value="Chromosome 25"/>
</dbReference>
<feature type="region of interest" description="Disordered" evidence="1">
    <location>
        <begin position="1"/>
        <end position="60"/>
    </location>
</feature>
<sequence length="88" mass="10486">MSKKKELEGLDEKNVKNGERIRKEEKKEQGTKEKRRGKEGGEEEEKEEEDDDDDDDDEEASFFTNMNFRKLSLITFDFRHLLLSKRVC</sequence>
<proteinExistence type="predicted"/>
<dbReference type="EMBL" id="OX597838">
    <property type="protein sequence ID" value="CAI9740542.1"/>
    <property type="molecule type" value="Genomic_DNA"/>
</dbReference>
<keyword evidence="3" id="KW-1185">Reference proteome</keyword>
<feature type="compositionally biased region" description="Acidic residues" evidence="1">
    <location>
        <begin position="41"/>
        <end position="60"/>
    </location>
</feature>
<evidence type="ECO:0000256" key="1">
    <source>
        <dbReference type="SAM" id="MobiDB-lite"/>
    </source>
</evidence>
<organism evidence="2 3">
    <name type="scientific">Octopus vulgaris</name>
    <name type="common">Common octopus</name>
    <dbReference type="NCBI Taxonomy" id="6645"/>
    <lineage>
        <taxon>Eukaryota</taxon>
        <taxon>Metazoa</taxon>
        <taxon>Spiralia</taxon>
        <taxon>Lophotrochozoa</taxon>
        <taxon>Mollusca</taxon>
        <taxon>Cephalopoda</taxon>
        <taxon>Coleoidea</taxon>
        <taxon>Octopodiformes</taxon>
        <taxon>Octopoda</taxon>
        <taxon>Incirrata</taxon>
        <taxon>Octopodidae</taxon>
        <taxon>Octopus</taxon>
    </lineage>
</organism>
<accession>A0AA36FK22</accession>
<feature type="compositionally biased region" description="Basic and acidic residues" evidence="1">
    <location>
        <begin position="1"/>
        <end position="40"/>
    </location>
</feature>
<gene>
    <name evidence="2" type="ORF">OCTVUL_1B028114</name>
</gene>
<reference evidence="2" key="1">
    <citation type="submission" date="2023-08" db="EMBL/GenBank/DDBJ databases">
        <authorList>
            <person name="Alioto T."/>
            <person name="Alioto T."/>
            <person name="Gomez Garrido J."/>
        </authorList>
    </citation>
    <scope>NUCLEOTIDE SEQUENCE</scope>
</reference>
<protein>
    <submittedName>
        <fullName evidence="2">Uncharacterized protein</fullName>
    </submittedName>
</protein>
<dbReference type="AlphaFoldDB" id="A0AA36FK22"/>